<keyword evidence="3" id="KW-1185">Reference proteome</keyword>
<dbReference type="Pfam" id="PF26136">
    <property type="entry name" value="SCO6045_C"/>
    <property type="match status" value="1"/>
</dbReference>
<evidence type="ECO:0000313" key="3">
    <source>
        <dbReference type="Proteomes" id="UP000468687"/>
    </source>
</evidence>
<evidence type="ECO:0000259" key="1">
    <source>
        <dbReference type="Pfam" id="PF26136"/>
    </source>
</evidence>
<evidence type="ECO:0000313" key="2">
    <source>
        <dbReference type="EMBL" id="NEN78204.1"/>
    </source>
</evidence>
<dbReference type="Proteomes" id="UP000468687">
    <property type="component" value="Unassembled WGS sequence"/>
</dbReference>
<proteinExistence type="predicted"/>
<dbReference type="InterPro" id="IPR058711">
    <property type="entry name" value="SCO6045-like_C"/>
</dbReference>
<gene>
    <name evidence="2" type="ORF">G3T38_07935</name>
</gene>
<dbReference type="RefSeq" id="WP_163771652.1">
    <property type="nucleotide sequence ID" value="NZ_JAAGXA010000004.1"/>
</dbReference>
<feature type="domain" description="SCO6045-like C-terminal" evidence="1">
    <location>
        <begin position="8"/>
        <end position="91"/>
    </location>
</feature>
<dbReference type="EMBL" id="JAAGXA010000004">
    <property type="protein sequence ID" value="NEN78204.1"/>
    <property type="molecule type" value="Genomic_DNA"/>
</dbReference>
<reference evidence="2 3" key="1">
    <citation type="journal article" date="2014" name="Int. J. Syst. Evol. Microbiol.">
        <title>Nocardioides zeae sp. nov., isolated from the stem of Zea mays.</title>
        <authorList>
            <person name="Glaeser S.P."/>
            <person name="McInroy J.A."/>
            <person name="Busse H.J."/>
            <person name="Kampfer P."/>
        </authorList>
    </citation>
    <scope>NUCLEOTIDE SEQUENCE [LARGE SCALE GENOMIC DNA]</scope>
    <source>
        <strain evidence="2 3">JCM 30728</strain>
    </source>
</reference>
<comment type="caution">
    <text evidence="2">The sequence shown here is derived from an EMBL/GenBank/DDBJ whole genome shotgun (WGS) entry which is preliminary data.</text>
</comment>
<name>A0A6P0HIX5_9ACTN</name>
<accession>A0A6P0HIX5</accession>
<dbReference type="AlphaFoldDB" id="A0A6P0HIX5"/>
<sequence>MSARARLAGRQEEVLAALLRGDVPPGFAPASAAGTALTTRVLHRKRSDAVLRIAPELDLLPAWRDRFHGWAATHPAAGCAHDDLAAFAAWLPQAHPDAADWLRLHAVHDGRRRAAVVTIAGRRALVLGLGSRTWHLTRRPRAGLSEGAAP</sequence>
<organism evidence="2 3">
    <name type="scientific">Nocardioides zeae</name>
    <dbReference type="NCBI Taxonomy" id="1457234"/>
    <lineage>
        <taxon>Bacteria</taxon>
        <taxon>Bacillati</taxon>
        <taxon>Actinomycetota</taxon>
        <taxon>Actinomycetes</taxon>
        <taxon>Propionibacteriales</taxon>
        <taxon>Nocardioidaceae</taxon>
        <taxon>Nocardioides</taxon>
    </lineage>
</organism>
<protein>
    <recommendedName>
        <fullName evidence="1">SCO6045-like C-terminal domain-containing protein</fullName>
    </recommendedName>
</protein>